<keyword evidence="2" id="KW-0479">Metal-binding</keyword>
<dbReference type="SUPFAM" id="SSF57701">
    <property type="entry name" value="Zn2/Cys6 DNA-binding domain"/>
    <property type="match status" value="2"/>
</dbReference>
<feature type="region of interest" description="Disordered" evidence="5">
    <location>
        <begin position="144"/>
        <end position="164"/>
    </location>
</feature>
<dbReference type="CDD" id="cd00067">
    <property type="entry name" value="GAL4"/>
    <property type="match status" value="2"/>
</dbReference>
<dbReference type="PROSITE" id="PS00463">
    <property type="entry name" value="ZN2_CY6_FUNGAL_1"/>
    <property type="match status" value="2"/>
</dbReference>
<evidence type="ECO:0000256" key="2">
    <source>
        <dbReference type="ARBA" id="ARBA00022723"/>
    </source>
</evidence>
<dbReference type="InterPro" id="IPR001138">
    <property type="entry name" value="Zn2Cys6_DnaBD"/>
</dbReference>
<dbReference type="Gene3D" id="4.10.240.10">
    <property type="entry name" value="Zn(2)-C6 fungal-type DNA-binding domain"/>
    <property type="match status" value="2"/>
</dbReference>
<dbReference type="PANTHER" id="PTHR46910">
    <property type="entry name" value="TRANSCRIPTION FACTOR PDR1"/>
    <property type="match status" value="1"/>
</dbReference>
<comment type="subcellular location">
    <subcellularLocation>
        <location evidence="1">Nucleus</location>
    </subcellularLocation>
</comment>
<protein>
    <recommendedName>
        <fullName evidence="6">Zn(2)-C6 fungal-type domain-containing protein</fullName>
    </recommendedName>
</protein>
<keyword evidence="8" id="KW-1185">Reference proteome</keyword>
<evidence type="ECO:0000256" key="3">
    <source>
        <dbReference type="ARBA" id="ARBA00023125"/>
    </source>
</evidence>
<evidence type="ECO:0000256" key="4">
    <source>
        <dbReference type="ARBA" id="ARBA00023242"/>
    </source>
</evidence>
<dbReference type="InterPro" id="IPR036864">
    <property type="entry name" value="Zn2-C6_fun-type_DNA-bd_sf"/>
</dbReference>
<accession>A0A068SF55</accession>
<organism evidence="7 8">
    <name type="scientific">Lichtheimia corymbifera JMRC:FSU:9682</name>
    <dbReference type="NCBI Taxonomy" id="1263082"/>
    <lineage>
        <taxon>Eukaryota</taxon>
        <taxon>Fungi</taxon>
        <taxon>Fungi incertae sedis</taxon>
        <taxon>Mucoromycota</taxon>
        <taxon>Mucoromycotina</taxon>
        <taxon>Mucoromycetes</taxon>
        <taxon>Mucorales</taxon>
        <taxon>Lichtheimiaceae</taxon>
        <taxon>Lichtheimia</taxon>
    </lineage>
</organism>
<dbReference type="STRING" id="1263082.A0A068SF55"/>
<name>A0A068SF55_9FUNG</name>
<feature type="domain" description="Zn(2)-C6 fungal-type" evidence="6">
    <location>
        <begin position="23"/>
        <end position="52"/>
    </location>
</feature>
<keyword evidence="3" id="KW-0238">DNA-binding</keyword>
<dbReference type="SMART" id="SM00066">
    <property type="entry name" value="GAL4"/>
    <property type="match status" value="2"/>
</dbReference>
<evidence type="ECO:0000313" key="8">
    <source>
        <dbReference type="Proteomes" id="UP000027586"/>
    </source>
</evidence>
<feature type="region of interest" description="Disordered" evidence="5">
    <location>
        <begin position="189"/>
        <end position="320"/>
    </location>
</feature>
<dbReference type="AlphaFoldDB" id="A0A068SF55"/>
<feature type="domain" description="Zn(2)-C6 fungal-type" evidence="6">
    <location>
        <begin position="76"/>
        <end position="105"/>
    </location>
</feature>
<dbReference type="EMBL" id="CBTN010000120">
    <property type="protein sequence ID" value="CDH60983.1"/>
    <property type="molecule type" value="Genomic_DNA"/>
</dbReference>
<evidence type="ECO:0000256" key="5">
    <source>
        <dbReference type="SAM" id="MobiDB-lite"/>
    </source>
</evidence>
<dbReference type="VEuPathDB" id="FungiDB:LCOR_11758.1"/>
<feature type="compositionally biased region" description="Low complexity" evidence="5">
    <location>
        <begin position="205"/>
        <end position="219"/>
    </location>
</feature>
<evidence type="ECO:0000259" key="6">
    <source>
        <dbReference type="PROSITE" id="PS50048"/>
    </source>
</evidence>
<feature type="compositionally biased region" description="Pro residues" evidence="5">
    <location>
        <begin position="302"/>
        <end position="320"/>
    </location>
</feature>
<feature type="compositionally biased region" description="Polar residues" evidence="5">
    <location>
        <begin position="144"/>
        <end position="157"/>
    </location>
</feature>
<evidence type="ECO:0000313" key="7">
    <source>
        <dbReference type="EMBL" id="CDH60983.1"/>
    </source>
</evidence>
<dbReference type="Proteomes" id="UP000027586">
    <property type="component" value="Unassembled WGS sequence"/>
</dbReference>
<proteinExistence type="predicted"/>
<evidence type="ECO:0000256" key="1">
    <source>
        <dbReference type="ARBA" id="ARBA00004123"/>
    </source>
</evidence>
<dbReference type="InterPro" id="IPR050987">
    <property type="entry name" value="AtrR-like"/>
</dbReference>
<dbReference type="GO" id="GO:0003677">
    <property type="term" value="F:DNA binding"/>
    <property type="evidence" value="ECO:0007669"/>
    <property type="project" value="UniProtKB-KW"/>
</dbReference>
<dbReference type="GO" id="GO:0000981">
    <property type="term" value="F:DNA-binding transcription factor activity, RNA polymerase II-specific"/>
    <property type="evidence" value="ECO:0007669"/>
    <property type="project" value="InterPro"/>
</dbReference>
<gene>
    <name evidence="7" type="ORF">LCOR_11758.1</name>
</gene>
<feature type="compositionally biased region" description="Low complexity" evidence="5">
    <location>
        <begin position="233"/>
        <end position="286"/>
    </location>
</feature>
<sequence>MPASPPNSTHPNRHFQVERPVRACEPCRRRKRPCNGLRPCAHCKESQIDCVYSVVADLPRSVFTTSSARRLSSGSACETCRRRKTKCDGGSPCGFCAGAGIECINNSERRRRASHQQLPPDNEAIDRIEDRLRRIEKLMTAFTPTTNSPLANSNTTSHRAAARRHRHSVQGIVAVKEQAELNAIYGRKKHHEGMSPPGSPLGDNAAAASAASASSSSSSPPMIRQSSVGSTQPLTSSMLNLTLSPSSSTSSAASALPPLASSMSTPSSAEWESSPSSSSLPTIPSLMDQLSKRTFGNTPSFTFPPYPLTPPPRPPPSSLD</sequence>
<dbReference type="PANTHER" id="PTHR46910:SF3">
    <property type="entry name" value="HALOTOLERANCE PROTEIN 9-RELATED"/>
    <property type="match status" value="1"/>
</dbReference>
<dbReference type="GO" id="GO:0005634">
    <property type="term" value="C:nucleus"/>
    <property type="evidence" value="ECO:0007669"/>
    <property type="project" value="UniProtKB-SubCell"/>
</dbReference>
<reference evidence="7" key="1">
    <citation type="submission" date="2013-08" db="EMBL/GenBank/DDBJ databases">
        <title>Gene expansion shapes genome architecture in the human pathogen Lichtheimia corymbifera: an evolutionary genomics analysis in the ancient terrestrial Mucorales (Mucoromycotina).</title>
        <authorList>
            <person name="Schwartze V.U."/>
            <person name="Winter S."/>
            <person name="Shelest E."/>
            <person name="Marcet-Houben M."/>
            <person name="Horn F."/>
            <person name="Wehner S."/>
            <person name="Hoffmann K."/>
            <person name="Riege K."/>
            <person name="Sammeth M."/>
            <person name="Nowrousian M."/>
            <person name="Valiante V."/>
            <person name="Linde J."/>
            <person name="Jacobsen I.D."/>
            <person name="Marz M."/>
            <person name="Brakhage A.A."/>
            <person name="Gabaldon T."/>
            <person name="Bocker S."/>
            <person name="Voigt K."/>
        </authorList>
    </citation>
    <scope>NUCLEOTIDE SEQUENCE [LARGE SCALE GENOMIC DNA]</scope>
    <source>
        <strain evidence="7">FSU 9682</strain>
    </source>
</reference>
<dbReference type="OrthoDB" id="2123952at2759"/>
<dbReference type="PROSITE" id="PS50048">
    <property type="entry name" value="ZN2_CY6_FUNGAL_2"/>
    <property type="match status" value="2"/>
</dbReference>
<comment type="caution">
    <text evidence="7">The sequence shown here is derived from an EMBL/GenBank/DDBJ whole genome shotgun (WGS) entry which is preliminary data.</text>
</comment>
<keyword evidence="4" id="KW-0539">Nucleus</keyword>
<dbReference type="GO" id="GO:0008270">
    <property type="term" value="F:zinc ion binding"/>
    <property type="evidence" value="ECO:0007669"/>
    <property type="project" value="InterPro"/>
</dbReference>
<dbReference type="Pfam" id="PF00172">
    <property type="entry name" value="Zn_clus"/>
    <property type="match status" value="2"/>
</dbReference>